<reference evidence="1" key="1">
    <citation type="submission" date="2021-04" db="EMBL/GenBank/DDBJ databases">
        <title>Oceanospirillales bacteria with DddD are important DMSP degraders in coastal seawater.</title>
        <authorList>
            <person name="Liu J."/>
        </authorList>
    </citation>
    <scope>NUCLEOTIDE SEQUENCE</scope>
    <source>
        <strain evidence="1">D13-1</strain>
    </source>
</reference>
<organism evidence="1 2">
    <name type="scientific">Marinobacterium rhizophilum</name>
    <dbReference type="NCBI Taxonomy" id="420402"/>
    <lineage>
        <taxon>Bacteria</taxon>
        <taxon>Pseudomonadati</taxon>
        <taxon>Pseudomonadota</taxon>
        <taxon>Gammaproteobacteria</taxon>
        <taxon>Oceanospirillales</taxon>
        <taxon>Oceanospirillaceae</taxon>
        <taxon>Marinobacterium</taxon>
    </lineage>
</organism>
<evidence type="ECO:0000313" key="2">
    <source>
        <dbReference type="Proteomes" id="UP001058461"/>
    </source>
</evidence>
<keyword evidence="2" id="KW-1185">Reference proteome</keyword>
<name>A0ABY5HMT3_9GAMM</name>
<protein>
    <recommendedName>
        <fullName evidence="3">PqqD family protein</fullName>
    </recommendedName>
</protein>
<gene>
    <name evidence="1" type="ORF">KDW95_07155</name>
</gene>
<dbReference type="Proteomes" id="UP001058461">
    <property type="component" value="Chromosome"/>
</dbReference>
<dbReference type="EMBL" id="CP073347">
    <property type="protein sequence ID" value="UTW13419.1"/>
    <property type="molecule type" value="Genomic_DNA"/>
</dbReference>
<dbReference type="Gene3D" id="1.10.10.1150">
    <property type="entry name" value="Coenzyme PQQ synthesis protein D (PqqD)"/>
    <property type="match status" value="1"/>
</dbReference>
<evidence type="ECO:0008006" key="3">
    <source>
        <dbReference type="Google" id="ProtNLM"/>
    </source>
</evidence>
<dbReference type="RefSeq" id="WP_255855603.1">
    <property type="nucleotide sequence ID" value="NZ_CP073347.1"/>
</dbReference>
<dbReference type="InterPro" id="IPR041881">
    <property type="entry name" value="PqqD_sf"/>
</dbReference>
<sequence>MTLAGMTPESPCRVPSLAAGSRLYFDPRHQRWVVKAPHQLVFLDPVSLDVLRACDGRRNLAQIACCLDGLGHRPGRAWLDVVKDIVRHFEVRGVLRCSLPEQAFPRTRGCVRSLAGRLFEGRSSTK</sequence>
<accession>A0ABY5HMT3</accession>
<evidence type="ECO:0000313" key="1">
    <source>
        <dbReference type="EMBL" id="UTW13419.1"/>
    </source>
</evidence>
<proteinExistence type="predicted"/>